<organism evidence="2 3">
    <name type="scientific">Gordonia oryzae</name>
    <dbReference type="NCBI Taxonomy" id="2487349"/>
    <lineage>
        <taxon>Bacteria</taxon>
        <taxon>Bacillati</taxon>
        <taxon>Actinomycetota</taxon>
        <taxon>Actinomycetes</taxon>
        <taxon>Mycobacteriales</taxon>
        <taxon>Gordoniaceae</taxon>
        <taxon>Gordonia</taxon>
    </lineage>
</organism>
<dbReference type="Pfam" id="PF01381">
    <property type="entry name" value="HTH_3"/>
    <property type="match status" value="1"/>
</dbReference>
<reference evidence="2 3" key="1">
    <citation type="submission" date="2018-11" db="EMBL/GenBank/DDBJ databases">
        <title>Draft genome sequence of Gordonia sp. RS15-1S isolated from rice stems.</title>
        <authorList>
            <person name="Muangham S."/>
        </authorList>
    </citation>
    <scope>NUCLEOTIDE SEQUENCE [LARGE SCALE GENOMIC DNA]</scope>
    <source>
        <strain evidence="2 3">RS15-1S</strain>
    </source>
</reference>
<sequence length="138" mass="15786">MHRKGTHRMSMFPGVEHPTSIDHLGAELANEQLKLIFDLRQCRIDRELSLAEVAEMMKVDVSQVSRFESGSTNPTMATVRRYAKAVNAIFRVDVSSWHSEKCRMISRNADVVTWDHDEIAESDYDLRPWPPLATRAMG</sequence>
<proteinExistence type="predicted"/>
<dbReference type="Gene3D" id="1.10.260.40">
    <property type="entry name" value="lambda repressor-like DNA-binding domains"/>
    <property type="match status" value="1"/>
</dbReference>
<dbReference type="PROSITE" id="PS50943">
    <property type="entry name" value="HTH_CROC1"/>
    <property type="match status" value="1"/>
</dbReference>
<dbReference type="InterPro" id="IPR001387">
    <property type="entry name" value="Cro/C1-type_HTH"/>
</dbReference>
<evidence type="ECO:0000313" key="2">
    <source>
        <dbReference type="EMBL" id="RPA65744.1"/>
    </source>
</evidence>
<evidence type="ECO:0000313" key="3">
    <source>
        <dbReference type="Proteomes" id="UP000267536"/>
    </source>
</evidence>
<keyword evidence="3" id="KW-1185">Reference proteome</keyword>
<dbReference type="EMBL" id="RKMH01000002">
    <property type="protein sequence ID" value="RPA65744.1"/>
    <property type="molecule type" value="Genomic_DNA"/>
</dbReference>
<feature type="domain" description="HTH cro/C1-type" evidence="1">
    <location>
        <begin position="39"/>
        <end position="97"/>
    </location>
</feature>
<name>A0A3N4HFV7_9ACTN</name>
<comment type="caution">
    <text evidence="2">The sequence shown here is derived from an EMBL/GenBank/DDBJ whole genome shotgun (WGS) entry which is preliminary data.</text>
</comment>
<accession>A0A3N4HFV7</accession>
<gene>
    <name evidence="2" type="ORF">EF294_03120</name>
</gene>
<dbReference type="InterPro" id="IPR010982">
    <property type="entry name" value="Lambda_DNA-bd_dom_sf"/>
</dbReference>
<dbReference type="SMART" id="SM00530">
    <property type="entry name" value="HTH_XRE"/>
    <property type="match status" value="1"/>
</dbReference>
<protein>
    <submittedName>
        <fullName evidence="2">XRE family transcriptional regulator</fullName>
    </submittedName>
</protein>
<dbReference type="SUPFAM" id="SSF47413">
    <property type="entry name" value="lambda repressor-like DNA-binding domains"/>
    <property type="match status" value="1"/>
</dbReference>
<dbReference type="AlphaFoldDB" id="A0A3N4HFV7"/>
<dbReference type="Proteomes" id="UP000267536">
    <property type="component" value="Unassembled WGS sequence"/>
</dbReference>
<dbReference type="GO" id="GO:0003677">
    <property type="term" value="F:DNA binding"/>
    <property type="evidence" value="ECO:0007669"/>
    <property type="project" value="InterPro"/>
</dbReference>
<dbReference type="CDD" id="cd00093">
    <property type="entry name" value="HTH_XRE"/>
    <property type="match status" value="1"/>
</dbReference>
<dbReference type="OrthoDB" id="129597at2"/>
<evidence type="ECO:0000259" key="1">
    <source>
        <dbReference type="PROSITE" id="PS50943"/>
    </source>
</evidence>